<dbReference type="GO" id="GO:0016491">
    <property type="term" value="F:oxidoreductase activity"/>
    <property type="evidence" value="ECO:0007669"/>
    <property type="project" value="UniProtKB-KW"/>
</dbReference>
<dbReference type="InterPro" id="IPR036188">
    <property type="entry name" value="FAD/NAD-bd_sf"/>
</dbReference>
<gene>
    <name evidence="3" type="ORF">RM190_20035</name>
</gene>
<dbReference type="Gene3D" id="3.50.50.60">
    <property type="entry name" value="FAD/NAD(P)-binding domain"/>
    <property type="match status" value="2"/>
</dbReference>
<sequence length="410" mass="45035">MTTTIVLGAGMVGVSTALALQAIGDTVVLVDRKGIGRETSFGNAGAIQTEAVEPYAFPREPRRLLGIALGRGGEVNWHFGAMPEHLRPLLSYWWNSRPQSHARLSQHYHAIVGQSDLYHAPLIAAAKAEELVERRGYHVIFRTDKGLDAAWKDARRLNGQWGVASRRLDGAELTALEPELKQSLPGAVHFHDVWTCRSPGGLSAAYGRLFQARGGNFVYGDAQSLEQTRSGWRLTTEVGRVDAERVVLALGSWSTQVTGRLGYRIPLFRKRGYHRHFDAAGGPTHPLYDAERATFMAPMTQGLRLCTGAEFTRLDAEIDWRQIRRSEASARELFDFGDPVEAEPWFGHRPCLPDMLPVIGEAPRHPGLWFHFGHGHQGFTAGPASARILVSAMTGQPLPVVAALGAARFG</sequence>
<organism evidence="3 4">
    <name type="scientific">Paracoccus broussonetiae</name>
    <dbReference type="NCBI Taxonomy" id="3075834"/>
    <lineage>
        <taxon>Bacteria</taxon>
        <taxon>Pseudomonadati</taxon>
        <taxon>Pseudomonadota</taxon>
        <taxon>Alphaproteobacteria</taxon>
        <taxon>Rhodobacterales</taxon>
        <taxon>Paracoccaceae</taxon>
        <taxon>Paracoccus</taxon>
    </lineage>
</organism>
<evidence type="ECO:0000259" key="2">
    <source>
        <dbReference type="Pfam" id="PF01266"/>
    </source>
</evidence>
<feature type="domain" description="FAD dependent oxidoreductase" evidence="2">
    <location>
        <begin position="5"/>
        <end position="390"/>
    </location>
</feature>
<dbReference type="InterPro" id="IPR006076">
    <property type="entry name" value="FAD-dep_OxRdtase"/>
</dbReference>
<reference evidence="4" key="1">
    <citation type="submission" date="2023-07" db="EMBL/GenBank/DDBJ databases">
        <title>Characterization of two Paracoccaceae strains isolated from Phycosphere and proposal of Xinfangfangia lacusdiani sp. nov.</title>
        <authorList>
            <person name="Deng Y."/>
            <person name="Zhang Y.Q."/>
        </authorList>
    </citation>
    <scope>NUCLEOTIDE SEQUENCE [LARGE SCALE GENOMIC DNA]</scope>
    <source>
        <strain evidence="4">CPCC 101403</strain>
    </source>
</reference>
<keyword evidence="1 3" id="KW-0560">Oxidoreductase</keyword>
<dbReference type="SUPFAM" id="SSF54373">
    <property type="entry name" value="FAD-linked reductases, C-terminal domain"/>
    <property type="match status" value="1"/>
</dbReference>
<dbReference type="EMBL" id="JAVRQI010000018">
    <property type="protein sequence ID" value="MDT1064163.1"/>
    <property type="molecule type" value="Genomic_DNA"/>
</dbReference>
<dbReference type="Proteomes" id="UP001251085">
    <property type="component" value="Unassembled WGS sequence"/>
</dbReference>
<evidence type="ECO:0000313" key="4">
    <source>
        <dbReference type="Proteomes" id="UP001251085"/>
    </source>
</evidence>
<protein>
    <submittedName>
        <fullName evidence="3">FAD-dependent oxidoreductase</fullName>
        <ecNumber evidence="3">1.-.-.-</ecNumber>
    </submittedName>
</protein>
<evidence type="ECO:0000256" key="1">
    <source>
        <dbReference type="ARBA" id="ARBA00023002"/>
    </source>
</evidence>
<name>A0ABU3EIU9_9RHOB</name>
<dbReference type="EC" id="1.-.-.-" evidence="3"/>
<dbReference type="Gene3D" id="3.30.9.10">
    <property type="entry name" value="D-Amino Acid Oxidase, subunit A, domain 2"/>
    <property type="match status" value="1"/>
</dbReference>
<dbReference type="PANTHER" id="PTHR13847:SF289">
    <property type="entry name" value="GLYCINE OXIDASE"/>
    <property type="match status" value="1"/>
</dbReference>
<proteinExistence type="predicted"/>
<evidence type="ECO:0000313" key="3">
    <source>
        <dbReference type="EMBL" id="MDT1064163.1"/>
    </source>
</evidence>
<dbReference type="PANTHER" id="PTHR13847">
    <property type="entry name" value="SARCOSINE DEHYDROGENASE-RELATED"/>
    <property type="match status" value="1"/>
</dbReference>
<dbReference type="Pfam" id="PF01266">
    <property type="entry name" value="DAO"/>
    <property type="match status" value="1"/>
</dbReference>
<comment type="caution">
    <text evidence="3">The sequence shown here is derived from an EMBL/GenBank/DDBJ whole genome shotgun (WGS) entry which is preliminary data.</text>
</comment>
<keyword evidence="4" id="KW-1185">Reference proteome</keyword>
<accession>A0ABU3EIU9</accession>
<dbReference type="RefSeq" id="WP_311761251.1">
    <property type="nucleotide sequence ID" value="NZ_JAVRQI010000018.1"/>
</dbReference>
<dbReference type="SUPFAM" id="SSF51905">
    <property type="entry name" value="FAD/NAD(P)-binding domain"/>
    <property type="match status" value="1"/>
</dbReference>